<feature type="domain" description="Helix-hairpin-helix DNA-binding motif class 1" evidence="13">
    <location>
        <begin position="489"/>
        <end position="508"/>
    </location>
</feature>
<dbReference type="GO" id="GO:0046872">
    <property type="term" value="F:metal ion binding"/>
    <property type="evidence" value="ECO:0007669"/>
    <property type="project" value="UniProtKB-KW"/>
</dbReference>
<dbReference type="InterPro" id="IPR004150">
    <property type="entry name" value="NAD_DNA_ligase_OB"/>
</dbReference>
<keyword evidence="8" id="KW-0862">Zinc</keyword>
<dbReference type="Gene3D" id="3.30.470.30">
    <property type="entry name" value="DNA ligase/mRNA capping enzyme"/>
    <property type="match status" value="1"/>
</dbReference>
<dbReference type="Gene3D" id="2.40.50.140">
    <property type="entry name" value="Nucleic acid-binding proteins"/>
    <property type="match status" value="1"/>
</dbReference>
<evidence type="ECO:0000256" key="8">
    <source>
        <dbReference type="ARBA" id="ARBA00022833"/>
    </source>
</evidence>
<evidence type="ECO:0000256" key="4">
    <source>
        <dbReference type="ARBA" id="ARBA00022598"/>
    </source>
</evidence>
<feature type="non-terminal residue" evidence="15">
    <location>
        <position position="611"/>
    </location>
</feature>
<dbReference type="AlphaFoldDB" id="A0A838Y281"/>
<evidence type="ECO:0000256" key="6">
    <source>
        <dbReference type="ARBA" id="ARBA00022723"/>
    </source>
</evidence>
<evidence type="ECO:0000313" key="16">
    <source>
        <dbReference type="Proteomes" id="UP000551848"/>
    </source>
</evidence>
<dbReference type="SMART" id="SM00278">
    <property type="entry name" value="HhH1"/>
    <property type="match status" value="4"/>
</dbReference>
<feature type="domain" description="NAD-dependent DNA ligase N-terminal" evidence="14">
    <location>
        <begin position="3"/>
        <end position="491"/>
    </location>
</feature>
<dbReference type="HAMAP" id="MF_01588">
    <property type="entry name" value="DNA_ligase_A"/>
    <property type="match status" value="1"/>
</dbReference>
<protein>
    <recommendedName>
        <fullName evidence="3">DNA ligase (NAD(+))</fullName>
        <ecNumber evidence="3">6.5.1.2</ecNumber>
    </recommendedName>
</protein>
<dbReference type="GO" id="GO:0005829">
    <property type="term" value="C:cytosol"/>
    <property type="evidence" value="ECO:0007669"/>
    <property type="project" value="TreeGrafter"/>
</dbReference>
<dbReference type="Pfam" id="PF03120">
    <property type="entry name" value="OB_DNA_ligase"/>
    <property type="match status" value="1"/>
</dbReference>
<reference evidence="15 16" key="1">
    <citation type="submission" date="2020-06" db="EMBL/GenBank/DDBJ databases">
        <title>Dysbiosis in marine aquaculture revealed through microbiome analysis: reverse ecology for environmental sustainability.</title>
        <authorList>
            <person name="Haro-Moreno J.M."/>
            <person name="Coutinho F.H."/>
            <person name="Zaragoza-Solas A."/>
            <person name="Picazo A."/>
            <person name="Almagro-Moreno S."/>
            <person name="Lopez-Perez M."/>
        </authorList>
    </citation>
    <scope>NUCLEOTIDE SEQUENCE [LARGE SCALE GENOMIC DNA]</scope>
    <source>
        <strain evidence="15">MCMED-G41</strain>
    </source>
</reference>
<dbReference type="EMBL" id="JACETL010000068">
    <property type="protein sequence ID" value="MBA4692987.1"/>
    <property type="molecule type" value="Genomic_DNA"/>
</dbReference>
<dbReference type="InterPro" id="IPR010994">
    <property type="entry name" value="RuvA_2-like"/>
</dbReference>
<evidence type="ECO:0000256" key="9">
    <source>
        <dbReference type="ARBA" id="ARBA00022842"/>
    </source>
</evidence>
<dbReference type="NCBIfam" id="TIGR00575">
    <property type="entry name" value="dnlj"/>
    <property type="match status" value="1"/>
</dbReference>
<dbReference type="PANTHER" id="PTHR23389">
    <property type="entry name" value="CHROMOSOME TRANSMISSION FIDELITY FACTOR 18"/>
    <property type="match status" value="1"/>
</dbReference>
<dbReference type="EC" id="6.5.1.2" evidence="3"/>
<keyword evidence="4 15" id="KW-0436">Ligase</keyword>
<dbReference type="SUPFAM" id="SSF50249">
    <property type="entry name" value="Nucleic acid-binding proteins"/>
    <property type="match status" value="1"/>
</dbReference>
<dbReference type="InterPro" id="IPR041663">
    <property type="entry name" value="DisA/LigA_HHH"/>
</dbReference>
<comment type="catalytic activity">
    <reaction evidence="12">
        <text>NAD(+) + (deoxyribonucleotide)n-3'-hydroxyl + 5'-phospho-(deoxyribonucleotide)m = (deoxyribonucleotide)n+m + AMP + beta-nicotinamide D-nucleotide.</text>
        <dbReference type="EC" id="6.5.1.2"/>
    </reaction>
</comment>
<dbReference type="PIRSF" id="PIRSF001604">
    <property type="entry name" value="LigA"/>
    <property type="match status" value="1"/>
</dbReference>
<dbReference type="CDD" id="cd00114">
    <property type="entry name" value="LIGANc"/>
    <property type="match status" value="1"/>
</dbReference>
<dbReference type="PROSITE" id="PS01055">
    <property type="entry name" value="DNA_LIGASE_N1"/>
    <property type="match status" value="1"/>
</dbReference>
<evidence type="ECO:0000256" key="1">
    <source>
        <dbReference type="ARBA" id="ARBA00001946"/>
    </source>
</evidence>
<evidence type="ECO:0000256" key="12">
    <source>
        <dbReference type="ARBA" id="ARBA00034005"/>
    </source>
</evidence>
<keyword evidence="7" id="KW-0227">DNA damage</keyword>
<dbReference type="SUPFAM" id="SSF56091">
    <property type="entry name" value="DNA ligase/mRNA capping enzyme, catalytic domain"/>
    <property type="match status" value="1"/>
</dbReference>
<feature type="domain" description="Helix-hairpin-helix DNA-binding motif class 1" evidence="13">
    <location>
        <begin position="525"/>
        <end position="544"/>
    </location>
</feature>
<dbReference type="InterPro" id="IPR001679">
    <property type="entry name" value="DNA_ligase"/>
</dbReference>
<proteinExistence type="inferred from homology"/>
<comment type="caution">
    <text evidence="15">The sequence shown here is derived from an EMBL/GenBank/DDBJ whole genome shotgun (WGS) entry which is preliminary data.</text>
</comment>
<keyword evidence="6" id="KW-0479">Metal-binding</keyword>
<comment type="function">
    <text evidence="2">DNA ligase that catalyzes the formation of phosphodiester linkages between 5'-phosphoryl and 3'-hydroxyl groups in double-stranded DNA using NAD as a coenzyme and as the energy source for the reaction. It is essential for DNA replication and repair of damaged DNA.</text>
</comment>
<dbReference type="SUPFAM" id="SSF47781">
    <property type="entry name" value="RuvA domain 2-like"/>
    <property type="match status" value="1"/>
</dbReference>
<accession>A0A838Y281</accession>
<dbReference type="Proteomes" id="UP000551848">
    <property type="component" value="Unassembled WGS sequence"/>
</dbReference>
<dbReference type="GO" id="GO:0003677">
    <property type="term" value="F:DNA binding"/>
    <property type="evidence" value="ECO:0007669"/>
    <property type="project" value="InterPro"/>
</dbReference>
<feature type="domain" description="Helix-hairpin-helix DNA-binding motif class 1" evidence="13">
    <location>
        <begin position="589"/>
        <end position="608"/>
    </location>
</feature>
<dbReference type="InterPro" id="IPR012340">
    <property type="entry name" value="NA-bd_OB-fold"/>
</dbReference>
<keyword evidence="9" id="KW-0460">Magnesium</keyword>
<evidence type="ECO:0000256" key="11">
    <source>
        <dbReference type="ARBA" id="ARBA00023204"/>
    </source>
</evidence>
<evidence type="ECO:0000259" key="14">
    <source>
        <dbReference type="SMART" id="SM00532"/>
    </source>
</evidence>
<dbReference type="NCBIfam" id="NF005932">
    <property type="entry name" value="PRK07956.1"/>
    <property type="match status" value="1"/>
</dbReference>
<dbReference type="GO" id="GO:0006281">
    <property type="term" value="P:DNA repair"/>
    <property type="evidence" value="ECO:0007669"/>
    <property type="project" value="UniProtKB-KW"/>
</dbReference>
<feature type="domain" description="Helix-hairpin-helix DNA-binding motif class 1" evidence="13">
    <location>
        <begin position="557"/>
        <end position="576"/>
    </location>
</feature>
<dbReference type="GO" id="GO:0003911">
    <property type="term" value="F:DNA ligase (NAD+) activity"/>
    <property type="evidence" value="ECO:0007669"/>
    <property type="project" value="UniProtKB-EC"/>
</dbReference>
<dbReference type="Pfam" id="PF14520">
    <property type="entry name" value="HHH_5"/>
    <property type="match status" value="1"/>
</dbReference>
<dbReference type="GO" id="GO:0006260">
    <property type="term" value="P:DNA replication"/>
    <property type="evidence" value="ECO:0007669"/>
    <property type="project" value="UniProtKB-KW"/>
</dbReference>
<dbReference type="Pfam" id="PF12826">
    <property type="entry name" value="HHH_2"/>
    <property type="match status" value="1"/>
</dbReference>
<evidence type="ECO:0000256" key="3">
    <source>
        <dbReference type="ARBA" id="ARBA00012722"/>
    </source>
</evidence>
<keyword evidence="10" id="KW-0520">NAD</keyword>
<dbReference type="Gene3D" id="1.10.287.610">
    <property type="entry name" value="Helix hairpin bin"/>
    <property type="match status" value="1"/>
</dbReference>
<evidence type="ECO:0000313" key="15">
    <source>
        <dbReference type="EMBL" id="MBA4692987.1"/>
    </source>
</evidence>
<dbReference type="InterPro" id="IPR013839">
    <property type="entry name" value="DNAligase_adenylation"/>
</dbReference>
<dbReference type="SMART" id="SM00532">
    <property type="entry name" value="LIGANc"/>
    <property type="match status" value="1"/>
</dbReference>
<evidence type="ECO:0000259" key="13">
    <source>
        <dbReference type="SMART" id="SM00278"/>
    </source>
</evidence>
<dbReference type="FunFam" id="3.30.470.30:FF:000001">
    <property type="entry name" value="DNA ligase"/>
    <property type="match status" value="1"/>
</dbReference>
<dbReference type="PANTHER" id="PTHR23389:SF9">
    <property type="entry name" value="DNA LIGASE"/>
    <property type="match status" value="1"/>
</dbReference>
<dbReference type="InterPro" id="IPR013840">
    <property type="entry name" value="DNAligase_N"/>
</dbReference>
<dbReference type="Pfam" id="PF01653">
    <property type="entry name" value="DNA_ligase_aden"/>
    <property type="match status" value="1"/>
</dbReference>
<sequence>MNKLNKRYLNIQEKIRSYDHEYYILDNPSISDQEYDDLFRELQQIESQNPDWITPESPSQRVGIKPANDFSTFKHFSQMLSLANAFNEEDLKNFHDRIIKNLGDDQRINYFCEPKMDGAAISLIYEKGILTRGVTRGDGTLGEDITSNIRTIRSIPLRLRQSEHSFPDLLEVRGEVFISKSDFNDLNLKAKQKSEKVFANPRNAAAGSLRQLDPAITSSRPLAFFAHGIGSCLGKAFIDLQELFTVFSSWGLPVNDLNQLASSITECSKYFQNIESSRDTIPFEIDGVVFKVNEIFLQKQLGEIARSPRWAIAHKFPAEEVYTEIEKIDFQVGRTGILTPVAKLKTVNVGGVNVSNCTLHNFDELKRLDPRPGDGALIKRAGDVIPKMVEVIPKQKNRSDSIKIPKKCPCGKAEIVINFQSEWTIVDTNTSKPIKRFSSSYEAKKFLDENQALKIHIAEERFETPFMKCSGGNNCPEIFQGKFTHFVSRKAMDIDGLGQEILLTLINQKFIKDFADLYSLKDHRSELEKLERFGKKSVDNLIKSVKKSTSVELHRLIFAIGIEEVGETTSRNLANYFGTIDSLLKSSYEDLIAVPDIGPRMAAKITDYIRD</sequence>
<dbReference type="FunFam" id="1.10.150.20:FF:000007">
    <property type="entry name" value="DNA ligase"/>
    <property type="match status" value="1"/>
</dbReference>
<evidence type="ECO:0000256" key="2">
    <source>
        <dbReference type="ARBA" id="ARBA00004067"/>
    </source>
</evidence>
<keyword evidence="11" id="KW-0234">DNA repair</keyword>
<dbReference type="InterPro" id="IPR018239">
    <property type="entry name" value="DNA_ligase_AS"/>
</dbReference>
<evidence type="ECO:0000256" key="5">
    <source>
        <dbReference type="ARBA" id="ARBA00022705"/>
    </source>
</evidence>
<dbReference type="InterPro" id="IPR003583">
    <property type="entry name" value="Hlx-hairpin-Hlx_DNA-bd_motif"/>
</dbReference>
<keyword evidence="5" id="KW-0235">DNA replication</keyword>
<comment type="cofactor">
    <cofactor evidence="1">
        <name>Mg(2+)</name>
        <dbReference type="ChEBI" id="CHEBI:18420"/>
    </cofactor>
</comment>
<evidence type="ECO:0000256" key="10">
    <source>
        <dbReference type="ARBA" id="ARBA00023027"/>
    </source>
</evidence>
<evidence type="ECO:0000256" key="7">
    <source>
        <dbReference type="ARBA" id="ARBA00022763"/>
    </source>
</evidence>
<dbReference type="Gene3D" id="1.10.150.20">
    <property type="entry name" value="5' to 3' exonuclease, C-terminal subdomain"/>
    <property type="match status" value="2"/>
</dbReference>
<name>A0A838Y281_9GAMM</name>
<gene>
    <name evidence="15" type="primary">ligA</name>
    <name evidence="15" type="ORF">H2072_04495</name>
</gene>
<organism evidence="15 16">
    <name type="scientific">SAR86 cluster bacterium</name>
    <dbReference type="NCBI Taxonomy" id="2030880"/>
    <lineage>
        <taxon>Bacteria</taxon>
        <taxon>Pseudomonadati</taxon>
        <taxon>Pseudomonadota</taxon>
        <taxon>Gammaproteobacteria</taxon>
        <taxon>SAR86 cluster</taxon>
    </lineage>
</organism>